<dbReference type="PRINTS" id="PR00080">
    <property type="entry name" value="SDRFAMILY"/>
</dbReference>
<dbReference type="Pfam" id="PF13561">
    <property type="entry name" value="adh_short_C2"/>
    <property type="match status" value="1"/>
</dbReference>
<proteinExistence type="inferred from homology"/>
<dbReference type="SMART" id="SM00822">
    <property type="entry name" value="PKS_KR"/>
    <property type="match status" value="1"/>
</dbReference>
<dbReference type="PRINTS" id="PR00081">
    <property type="entry name" value="GDHRDH"/>
</dbReference>
<dbReference type="STRING" id="247633.GP2143_10072"/>
<sequence length="247" mass="25318">MDLGLKNKNIIVTGGTRGIGLAAAKACAAEGANLSICGRNQASLDRAKQELAVYGTTVHGAMCDISDANQIAAYINDALVALGGLDGLVNNPSGFGSSDDEEGWEKGLDVDVMGVVRCTWAATPALKKSKGAIVNVSSISGIGASSNVPYGAVKAAVIQLTQSHALTMAGDRIRVNCVAPGSIEFAGGVWDMVKENAPDIYKATLSGIPFGRMGKPEEVGDVVALLLSDRTGWVTGQTIAIDGAQNL</sequence>
<dbReference type="InterPro" id="IPR002347">
    <property type="entry name" value="SDR_fam"/>
</dbReference>
<dbReference type="PANTHER" id="PTHR43943:SF17">
    <property type="entry name" value="3-PHENYLPROPIONATE-DIHYDRODIOL_CINNAMIC ACID-DIHYDRODIOL DEHYDROGENASE"/>
    <property type="match status" value="1"/>
</dbReference>
<evidence type="ECO:0000313" key="5">
    <source>
        <dbReference type="Proteomes" id="UP000004931"/>
    </source>
</evidence>
<comment type="caution">
    <text evidence="4">The sequence shown here is derived from an EMBL/GenBank/DDBJ whole genome shotgun (WGS) entry which is preliminary data.</text>
</comment>
<organism evidence="4 5">
    <name type="scientific">marine gamma proteobacterium HTCC2143</name>
    <dbReference type="NCBI Taxonomy" id="247633"/>
    <lineage>
        <taxon>Bacteria</taxon>
        <taxon>Pseudomonadati</taxon>
        <taxon>Pseudomonadota</taxon>
        <taxon>Gammaproteobacteria</taxon>
        <taxon>Cellvibrionales</taxon>
        <taxon>Spongiibacteraceae</taxon>
        <taxon>BD1-7 clade</taxon>
    </lineage>
</organism>
<dbReference type="InterPro" id="IPR057326">
    <property type="entry name" value="KR_dom"/>
</dbReference>
<dbReference type="InterPro" id="IPR036291">
    <property type="entry name" value="NAD(P)-bd_dom_sf"/>
</dbReference>
<evidence type="ECO:0000259" key="3">
    <source>
        <dbReference type="SMART" id="SM00822"/>
    </source>
</evidence>
<dbReference type="eggNOG" id="COG1028">
    <property type="taxonomic scope" value="Bacteria"/>
</dbReference>
<dbReference type="FunFam" id="3.40.50.720:FF:000084">
    <property type="entry name" value="Short-chain dehydrogenase reductase"/>
    <property type="match status" value="1"/>
</dbReference>
<dbReference type="Proteomes" id="UP000004931">
    <property type="component" value="Unassembled WGS sequence"/>
</dbReference>
<keyword evidence="2" id="KW-0560">Oxidoreductase</keyword>
<name>A0YDQ1_9GAMM</name>
<dbReference type="SUPFAM" id="SSF51735">
    <property type="entry name" value="NAD(P)-binding Rossmann-fold domains"/>
    <property type="match status" value="1"/>
</dbReference>
<dbReference type="PANTHER" id="PTHR43943">
    <property type="entry name" value="DEHYDROGENASE/REDUCTASE (SDR FAMILY) MEMBER 4"/>
    <property type="match status" value="1"/>
</dbReference>
<dbReference type="EMBL" id="AAVT01000005">
    <property type="protein sequence ID" value="EAW30935.1"/>
    <property type="molecule type" value="Genomic_DNA"/>
</dbReference>
<protein>
    <submittedName>
        <fullName evidence="4">Short chain dehydrogenase</fullName>
    </submittedName>
</protein>
<gene>
    <name evidence="4" type="ORF">GP2143_10072</name>
</gene>
<reference evidence="4 5" key="1">
    <citation type="journal article" date="2010" name="J. Bacteriol.">
        <title>Genome sequence of the oligotrophic marine Gammaproteobacterium HTCC2143, isolated from the Oregon Coast.</title>
        <authorList>
            <person name="Oh H.M."/>
            <person name="Kang I."/>
            <person name="Ferriera S."/>
            <person name="Giovannoni S.J."/>
            <person name="Cho J.C."/>
        </authorList>
    </citation>
    <scope>NUCLEOTIDE SEQUENCE [LARGE SCALE GENOMIC DNA]</scope>
    <source>
        <strain evidence="4 5">HTCC2143</strain>
    </source>
</reference>
<feature type="domain" description="Ketoreductase" evidence="3">
    <location>
        <begin position="8"/>
        <end position="176"/>
    </location>
</feature>
<dbReference type="AlphaFoldDB" id="A0YDQ1"/>
<accession>A0YDQ1</accession>
<dbReference type="GO" id="GO:0016491">
    <property type="term" value="F:oxidoreductase activity"/>
    <property type="evidence" value="ECO:0007669"/>
    <property type="project" value="UniProtKB-KW"/>
</dbReference>
<dbReference type="Gene3D" id="3.40.50.720">
    <property type="entry name" value="NAD(P)-binding Rossmann-like Domain"/>
    <property type="match status" value="1"/>
</dbReference>
<evidence type="ECO:0000313" key="4">
    <source>
        <dbReference type="EMBL" id="EAW30935.1"/>
    </source>
</evidence>
<keyword evidence="5" id="KW-1185">Reference proteome</keyword>
<evidence type="ECO:0000256" key="1">
    <source>
        <dbReference type="ARBA" id="ARBA00006484"/>
    </source>
</evidence>
<comment type="similarity">
    <text evidence="1">Belongs to the short-chain dehydrogenases/reductases (SDR) family.</text>
</comment>
<evidence type="ECO:0000256" key="2">
    <source>
        <dbReference type="ARBA" id="ARBA00023002"/>
    </source>
</evidence>
<dbReference type="OrthoDB" id="7064009at2"/>